<evidence type="ECO:0000256" key="5">
    <source>
        <dbReference type="ARBA" id="ARBA00023186"/>
    </source>
</evidence>
<dbReference type="GO" id="GO:0031072">
    <property type="term" value="F:heat shock protein binding"/>
    <property type="evidence" value="ECO:0007669"/>
    <property type="project" value="InterPro"/>
</dbReference>
<dbReference type="GO" id="GO:0009408">
    <property type="term" value="P:response to heat"/>
    <property type="evidence" value="ECO:0007669"/>
    <property type="project" value="InterPro"/>
</dbReference>
<dbReference type="GO" id="GO:0008270">
    <property type="term" value="F:zinc ion binding"/>
    <property type="evidence" value="ECO:0007669"/>
    <property type="project" value="UniProtKB-UniRule"/>
</dbReference>
<feature type="domain" description="J" evidence="9">
    <location>
        <begin position="19"/>
        <end position="84"/>
    </location>
</feature>
<comment type="subcellular location">
    <subcellularLocation>
        <location evidence="6">Cytoplasm</location>
    </subcellularLocation>
</comment>
<feature type="binding site" evidence="6">
    <location>
        <position position="222"/>
    </location>
    <ligand>
        <name>Zn(2+)</name>
        <dbReference type="ChEBI" id="CHEBI:29105"/>
        <label>1</label>
    </ligand>
</feature>
<dbReference type="EMBL" id="KF900418">
    <property type="protein sequence ID" value="AIE94256.1"/>
    <property type="molecule type" value="Genomic_DNA"/>
</dbReference>
<dbReference type="GO" id="GO:0005524">
    <property type="term" value="F:ATP binding"/>
    <property type="evidence" value="ECO:0007669"/>
    <property type="project" value="InterPro"/>
</dbReference>
<feature type="binding site" evidence="6">
    <location>
        <position position="219"/>
    </location>
    <ligand>
        <name>Zn(2+)</name>
        <dbReference type="ChEBI" id="CHEBI:29105"/>
        <label>1</label>
    </ligand>
</feature>
<dbReference type="FunFam" id="2.10.230.10:FF:000002">
    <property type="entry name" value="Molecular chaperone DnaJ"/>
    <property type="match status" value="1"/>
</dbReference>
<dbReference type="PANTHER" id="PTHR43096">
    <property type="entry name" value="DNAJ HOMOLOG 1, MITOCHONDRIAL-RELATED"/>
    <property type="match status" value="1"/>
</dbReference>
<evidence type="ECO:0000313" key="11">
    <source>
        <dbReference type="EMBL" id="AIE94256.1"/>
    </source>
</evidence>
<keyword evidence="1 6" id="KW-0479">Metal-binding</keyword>
<dbReference type="Pfam" id="PF00226">
    <property type="entry name" value="DnaJ"/>
    <property type="match status" value="1"/>
</dbReference>
<evidence type="ECO:0000259" key="10">
    <source>
        <dbReference type="PROSITE" id="PS51188"/>
    </source>
</evidence>
<evidence type="ECO:0000256" key="7">
    <source>
        <dbReference type="PROSITE-ProRule" id="PRU00546"/>
    </source>
</evidence>
<dbReference type="Pfam" id="PF01556">
    <property type="entry name" value="DnaJ_C"/>
    <property type="match status" value="1"/>
</dbReference>
<dbReference type="Pfam" id="PF00684">
    <property type="entry name" value="DnaJ_CXXCXGXG"/>
    <property type="match status" value="1"/>
</dbReference>
<dbReference type="PROSITE" id="PS51188">
    <property type="entry name" value="ZF_CR"/>
    <property type="match status" value="1"/>
</dbReference>
<feature type="binding site" evidence="6">
    <location>
        <position position="162"/>
    </location>
    <ligand>
        <name>Zn(2+)</name>
        <dbReference type="ChEBI" id="CHEBI:29105"/>
        <label>1</label>
    </ligand>
</feature>
<keyword evidence="6" id="KW-0963">Cytoplasm</keyword>
<feature type="repeat" description="CXXCXGXG motif" evidence="6">
    <location>
        <begin position="162"/>
        <end position="169"/>
    </location>
</feature>
<dbReference type="GO" id="GO:0051082">
    <property type="term" value="F:unfolded protein binding"/>
    <property type="evidence" value="ECO:0007669"/>
    <property type="project" value="UniProtKB-UniRule"/>
</dbReference>
<dbReference type="InterPro" id="IPR001305">
    <property type="entry name" value="HSP_DnaJ_Cys-rich_dom"/>
</dbReference>
<comment type="function">
    <text evidence="6">Participates actively in the response to hyperosmotic and heat shock by preventing the aggregation of stress-denatured proteins and by disaggregating proteins, also in an autonomous, DnaK-independent fashion. Unfolded proteins bind initially to DnaJ; upon interaction with the DnaJ-bound protein, DnaK hydrolyzes its bound ATP, resulting in the formation of a stable complex. GrpE releases ADP from DnaK; ATP binding to DnaK triggers the release of the substrate protein, thus completing the reaction cycle. Several rounds of ATP-dependent interactions between DnaJ, DnaK and GrpE are required for fully efficient folding. Also involved, together with DnaK and GrpE, in the DNA replication of plasmids through activation of initiation proteins.</text>
</comment>
<feature type="binding site" evidence="6">
    <location>
        <position position="205"/>
    </location>
    <ligand>
        <name>Zn(2+)</name>
        <dbReference type="ChEBI" id="CHEBI:29105"/>
        <label>2</label>
    </ligand>
</feature>
<keyword evidence="2 6" id="KW-0677">Repeat</keyword>
<keyword evidence="6" id="KW-0235">DNA replication</keyword>
<dbReference type="InterPro" id="IPR018253">
    <property type="entry name" value="DnaJ_domain_CS"/>
</dbReference>
<feature type="zinc finger region" description="CR-type" evidence="7">
    <location>
        <begin position="149"/>
        <end position="231"/>
    </location>
</feature>
<dbReference type="GO" id="GO:0005737">
    <property type="term" value="C:cytoplasm"/>
    <property type="evidence" value="ECO:0007669"/>
    <property type="project" value="UniProtKB-SubCell"/>
</dbReference>
<feature type="repeat" description="CXXCXGXG motif" evidence="6">
    <location>
        <begin position="179"/>
        <end position="186"/>
    </location>
</feature>
<dbReference type="CDD" id="cd06257">
    <property type="entry name" value="DnaJ"/>
    <property type="match status" value="1"/>
</dbReference>
<dbReference type="SMART" id="SM00271">
    <property type="entry name" value="DnaJ"/>
    <property type="match status" value="1"/>
</dbReference>
<dbReference type="Gene3D" id="2.10.230.10">
    <property type="entry name" value="Heat shock protein DnaJ, cysteine-rich domain"/>
    <property type="match status" value="1"/>
</dbReference>
<dbReference type="AlphaFoldDB" id="A0A075FXQ9"/>
<comment type="subunit">
    <text evidence="6">Homodimer.</text>
</comment>
<proteinExistence type="inferred from homology"/>
<dbReference type="InterPro" id="IPR008971">
    <property type="entry name" value="HSP40/DnaJ_pept-bd"/>
</dbReference>
<evidence type="ECO:0000256" key="4">
    <source>
        <dbReference type="ARBA" id="ARBA00022833"/>
    </source>
</evidence>
<feature type="compositionally biased region" description="Basic and acidic residues" evidence="8">
    <location>
        <begin position="46"/>
        <end position="60"/>
    </location>
</feature>
<feature type="domain" description="CR-type" evidence="10">
    <location>
        <begin position="149"/>
        <end position="231"/>
    </location>
</feature>
<dbReference type="InterPro" id="IPR036869">
    <property type="entry name" value="J_dom_sf"/>
</dbReference>
<gene>
    <name evidence="6 11" type="primary">dnaJ</name>
</gene>
<evidence type="ECO:0000259" key="9">
    <source>
        <dbReference type="PROSITE" id="PS50076"/>
    </source>
</evidence>
<reference evidence="11" key="1">
    <citation type="journal article" date="2014" name="Genome Biol. Evol.">
        <title>Pangenome evidence for extensive interdomain horizontal transfer affecting lineage core and shell genes in uncultured planktonic thaumarchaeota and euryarchaeota.</title>
        <authorList>
            <person name="Deschamps P."/>
            <person name="Zivanovic Y."/>
            <person name="Moreira D."/>
            <person name="Rodriguez-Valera F."/>
            <person name="Lopez-Garcia P."/>
        </authorList>
    </citation>
    <scope>NUCLEOTIDE SEQUENCE</scope>
</reference>
<accession>A0A075FXQ9</accession>
<dbReference type="PRINTS" id="PR00625">
    <property type="entry name" value="JDOMAIN"/>
</dbReference>
<dbReference type="GO" id="GO:0006260">
    <property type="term" value="P:DNA replication"/>
    <property type="evidence" value="ECO:0007669"/>
    <property type="project" value="UniProtKB-KW"/>
</dbReference>
<keyword evidence="6" id="KW-0346">Stress response</keyword>
<keyword evidence="4 6" id="KW-0862">Zinc</keyword>
<dbReference type="Gene3D" id="2.60.260.20">
    <property type="entry name" value="Urease metallochaperone UreE, N-terminal domain"/>
    <property type="match status" value="2"/>
</dbReference>
<comment type="cofactor">
    <cofactor evidence="6">
        <name>Zn(2+)</name>
        <dbReference type="ChEBI" id="CHEBI:29105"/>
    </cofactor>
    <text evidence="6">Binds 2 Zn(2+) ions per monomer.</text>
</comment>
<evidence type="ECO:0000256" key="6">
    <source>
        <dbReference type="HAMAP-Rule" id="MF_01152"/>
    </source>
</evidence>
<sequence length="394" mass="43081">MKTVDQEPATGEPMAGKRDYYEVLGVSKDATDADIKRAFRSLARQHHPDKNPGDDESEKRFKEVQEAYAVLSDVDERRKYDMFGHDQPGGSPFGPGGFQGINISIDDIFGGGIEGIFSQLFSGTRGTRRGRGQDLLVRHKIPFEAAMEGLEDEIEIDVLKVCTKCDGIGSESQDGVRECPTCDGRGRLQRIERVGPFTKQVVSDCPACDGEGRIVQDPCSGCRGYGRASQSKQVRFTVPAGVSSGTRLRMRGHGEAPKGNRGDSGDLYIQIEVDSHPWFERDGPDLLMALPLGYVDLVLGTDIEISHIDGKPLTIKVPAGSKPGETLTIAGRGLPGGRGRRGRGSVTVLLKLDMPSKIPRGLRKSLESMREEIGTDMDSLQDLIREEARNRRRG</sequence>
<evidence type="ECO:0000256" key="1">
    <source>
        <dbReference type="ARBA" id="ARBA00022723"/>
    </source>
</evidence>
<feature type="binding site" evidence="6">
    <location>
        <position position="179"/>
    </location>
    <ligand>
        <name>Zn(2+)</name>
        <dbReference type="ChEBI" id="CHEBI:29105"/>
        <label>2</label>
    </ligand>
</feature>
<feature type="binding site" evidence="6">
    <location>
        <position position="165"/>
    </location>
    <ligand>
        <name>Zn(2+)</name>
        <dbReference type="ChEBI" id="CHEBI:29105"/>
        <label>1</label>
    </ligand>
</feature>
<dbReference type="InterPro" id="IPR001623">
    <property type="entry name" value="DnaJ_domain"/>
</dbReference>
<keyword evidence="3 6" id="KW-0863">Zinc-finger</keyword>
<evidence type="ECO:0000256" key="8">
    <source>
        <dbReference type="SAM" id="MobiDB-lite"/>
    </source>
</evidence>
<evidence type="ECO:0000256" key="2">
    <source>
        <dbReference type="ARBA" id="ARBA00022737"/>
    </source>
</evidence>
<feature type="repeat" description="CXXCXGXG motif" evidence="6">
    <location>
        <begin position="205"/>
        <end position="212"/>
    </location>
</feature>
<feature type="region of interest" description="Disordered" evidence="8">
    <location>
        <begin position="37"/>
        <end position="60"/>
    </location>
</feature>
<protein>
    <recommendedName>
        <fullName evidence="6">Chaperone protein DnaJ</fullName>
    </recommendedName>
</protein>
<dbReference type="InterPro" id="IPR002939">
    <property type="entry name" value="DnaJ_C"/>
</dbReference>
<comment type="similarity">
    <text evidence="6">Belongs to the DnaJ family.</text>
</comment>
<dbReference type="SUPFAM" id="SSF49493">
    <property type="entry name" value="HSP40/DnaJ peptide-binding domain"/>
    <property type="match status" value="2"/>
</dbReference>
<evidence type="ECO:0000256" key="3">
    <source>
        <dbReference type="ARBA" id="ARBA00022771"/>
    </source>
</evidence>
<dbReference type="CDD" id="cd10747">
    <property type="entry name" value="DnaJ_C"/>
    <property type="match status" value="1"/>
</dbReference>
<dbReference type="PROSITE" id="PS00636">
    <property type="entry name" value="DNAJ_1"/>
    <property type="match status" value="1"/>
</dbReference>
<feature type="binding site" evidence="6">
    <location>
        <position position="208"/>
    </location>
    <ligand>
        <name>Zn(2+)</name>
        <dbReference type="ChEBI" id="CHEBI:29105"/>
        <label>2</label>
    </ligand>
</feature>
<keyword evidence="5 6" id="KW-0143">Chaperone</keyword>
<name>A0A075FXQ9_9EURY</name>
<dbReference type="InterPro" id="IPR012724">
    <property type="entry name" value="DnaJ"/>
</dbReference>
<dbReference type="InterPro" id="IPR036410">
    <property type="entry name" value="HSP_DnaJ_Cys-rich_dom_sf"/>
</dbReference>
<dbReference type="PROSITE" id="PS50076">
    <property type="entry name" value="DNAJ_2"/>
    <property type="match status" value="1"/>
</dbReference>
<organism evidence="11">
    <name type="scientific">uncultured marine group II/III euryarchaeote AD1000_44_D07</name>
    <dbReference type="NCBI Taxonomy" id="1457775"/>
    <lineage>
        <taxon>Archaea</taxon>
        <taxon>Methanobacteriati</taxon>
        <taxon>Methanobacteriota</taxon>
        <taxon>environmental samples</taxon>
    </lineage>
</organism>
<dbReference type="HAMAP" id="MF_01152">
    <property type="entry name" value="DnaJ"/>
    <property type="match status" value="1"/>
</dbReference>
<dbReference type="PANTHER" id="PTHR43096:SF10">
    <property type="entry name" value="CHAPERONE PROTEIN DNAJ A6, CHLOROPLASTIC"/>
    <property type="match status" value="1"/>
</dbReference>
<dbReference type="SUPFAM" id="SSF57938">
    <property type="entry name" value="DnaJ/Hsp40 cysteine-rich domain"/>
    <property type="match status" value="1"/>
</dbReference>
<feature type="repeat" description="CXXCXGXG motif" evidence="6">
    <location>
        <begin position="219"/>
        <end position="226"/>
    </location>
</feature>
<dbReference type="CDD" id="cd10719">
    <property type="entry name" value="DnaJ_zf"/>
    <property type="match status" value="1"/>
</dbReference>
<feature type="binding site" evidence="6">
    <location>
        <position position="182"/>
    </location>
    <ligand>
        <name>Zn(2+)</name>
        <dbReference type="ChEBI" id="CHEBI:29105"/>
        <label>2</label>
    </ligand>
</feature>
<dbReference type="Gene3D" id="1.10.287.110">
    <property type="entry name" value="DnaJ domain"/>
    <property type="match status" value="1"/>
</dbReference>
<dbReference type="SUPFAM" id="SSF46565">
    <property type="entry name" value="Chaperone J-domain"/>
    <property type="match status" value="1"/>
</dbReference>
<dbReference type="GO" id="GO:0042026">
    <property type="term" value="P:protein refolding"/>
    <property type="evidence" value="ECO:0007669"/>
    <property type="project" value="TreeGrafter"/>
</dbReference>
<comment type="domain">
    <text evidence="6">The J domain is necessary and sufficient to stimulate DnaK ATPase activity. Zinc center 1 plays an important role in the autonomous, DnaK-independent chaperone activity of DnaJ. Zinc center 2 is essential for interaction with DnaK and for DnaJ activity.</text>
</comment>